<dbReference type="GO" id="GO:0016757">
    <property type="term" value="F:glycosyltransferase activity"/>
    <property type="evidence" value="ECO:0007669"/>
    <property type="project" value="TreeGrafter"/>
</dbReference>
<name>F4G2G7_METCR</name>
<protein>
    <recommendedName>
        <fullName evidence="4">Glycosyl transferase, group 1</fullName>
    </recommendedName>
</protein>
<dbReference type="SUPFAM" id="SSF53756">
    <property type="entry name" value="UDP-Glycosyltransferase/glycogen phosphorylase"/>
    <property type="match status" value="1"/>
</dbReference>
<dbReference type="Proteomes" id="UP000007812">
    <property type="component" value="Chromosome"/>
</dbReference>
<dbReference type="STRING" id="1006006.Mcup_0910"/>
<dbReference type="PATRIC" id="fig|1006006.8.peg.908"/>
<dbReference type="AlphaFoldDB" id="F4G2G7"/>
<sequence>MTGINSSFLFKENKSNLIFQFITSLYAGHRSKDATVDLDRIVKARKLIKGVSLFHDQFAGITGYLRKSKYHEDYAVYIHETSLDNQGVKWRVFQLIEKKVLSKSRLILTNSNWNREILSSHGFDAKVVYPGCNPKAKVNLEREKVVLTVSLWDKGRRPEVYAEIGKRIKGKIIMAGSWAKDEDREEFKRRHPWVHVTGALSEEELIRLYDKASVFIRFGFHEKGPGLGVLEAMGHGLPVIVNDGLGSKELIKDNGYVVNDLNEAADRINDILEDERLRKDMSLNSWEIAKSLTWRTHAEKIREHMERYFDL</sequence>
<organism evidence="2 3">
    <name type="scientific">Metallosphaera cuprina (strain Ar-4)</name>
    <dbReference type="NCBI Taxonomy" id="1006006"/>
    <lineage>
        <taxon>Archaea</taxon>
        <taxon>Thermoproteota</taxon>
        <taxon>Thermoprotei</taxon>
        <taxon>Sulfolobales</taxon>
        <taxon>Sulfolobaceae</taxon>
        <taxon>Metallosphaera</taxon>
    </lineage>
</organism>
<evidence type="ECO:0008006" key="4">
    <source>
        <dbReference type="Google" id="ProtNLM"/>
    </source>
</evidence>
<evidence type="ECO:0000313" key="2">
    <source>
        <dbReference type="EMBL" id="AEB95015.1"/>
    </source>
</evidence>
<keyword evidence="3" id="KW-1185">Reference proteome</keyword>
<accession>F4G2G7</accession>
<dbReference type="EMBL" id="CP002656">
    <property type="protein sequence ID" value="AEB95015.1"/>
    <property type="molecule type" value="Genomic_DNA"/>
</dbReference>
<dbReference type="Gene3D" id="3.40.50.2000">
    <property type="entry name" value="Glycogen Phosphorylase B"/>
    <property type="match status" value="2"/>
</dbReference>
<dbReference type="eggNOG" id="arCOG05431">
    <property type="taxonomic scope" value="Archaea"/>
</dbReference>
<evidence type="ECO:0000256" key="1">
    <source>
        <dbReference type="ARBA" id="ARBA00022679"/>
    </source>
</evidence>
<evidence type="ECO:0000313" key="3">
    <source>
        <dbReference type="Proteomes" id="UP000007812"/>
    </source>
</evidence>
<dbReference type="Pfam" id="PF13692">
    <property type="entry name" value="Glyco_trans_1_4"/>
    <property type="match status" value="1"/>
</dbReference>
<dbReference type="HOGENOM" id="CLU_782162_0_0_2"/>
<proteinExistence type="predicted"/>
<dbReference type="PANTHER" id="PTHR46401:SF2">
    <property type="entry name" value="GLYCOSYLTRANSFERASE WBBK-RELATED"/>
    <property type="match status" value="1"/>
</dbReference>
<dbReference type="CDD" id="cd03801">
    <property type="entry name" value="GT4_PimA-like"/>
    <property type="match status" value="1"/>
</dbReference>
<dbReference type="PANTHER" id="PTHR46401">
    <property type="entry name" value="GLYCOSYLTRANSFERASE WBBK-RELATED"/>
    <property type="match status" value="1"/>
</dbReference>
<dbReference type="KEGG" id="mcn:Mcup_0910"/>
<reference evidence="2 3" key="1">
    <citation type="journal article" date="2011" name="J. Bacteriol.">
        <title>Complete genome sequence of Metallosphaera cuprina, a metal sulfide-oxidizing archaeon from a hot spring.</title>
        <authorList>
            <person name="Liu L.J."/>
            <person name="You X.Y."/>
            <person name="Zheng H."/>
            <person name="Wang S."/>
            <person name="Jiang C.Y."/>
            <person name="Liu S.J."/>
        </authorList>
    </citation>
    <scope>NUCLEOTIDE SEQUENCE [LARGE SCALE GENOMIC DNA]</scope>
    <source>
        <strain evidence="2 3">Ar-4</strain>
    </source>
</reference>
<keyword evidence="1" id="KW-0808">Transferase</keyword>
<gene>
    <name evidence="2" type="ordered locus">Mcup_0910</name>
</gene>